<evidence type="ECO:0000313" key="2">
    <source>
        <dbReference type="EMBL" id="KRN34179.1"/>
    </source>
</evidence>
<dbReference type="EMBL" id="JQAZ01000001">
    <property type="protein sequence ID" value="KRN34179.1"/>
    <property type="molecule type" value="Genomic_DNA"/>
</dbReference>
<proteinExistence type="predicted"/>
<dbReference type="OrthoDB" id="2294460at2"/>
<dbReference type="Proteomes" id="UP000051645">
    <property type="component" value="Unassembled WGS sequence"/>
</dbReference>
<keyword evidence="3" id="KW-1185">Reference proteome</keyword>
<comment type="caution">
    <text evidence="2">The sequence shown here is derived from an EMBL/GenBank/DDBJ whole genome shotgun (WGS) entry which is preliminary data.</text>
</comment>
<dbReference type="PATRIC" id="fig|81857.3.peg.180"/>
<evidence type="ECO:0000313" key="1">
    <source>
        <dbReference type="EMBL" id="KRN29292.1"/>
    </source>
</evidence>
<name>A0A0R2G087_9LACO</name>
<dbReference type="Proteomes" id="UP000051751">
    <property type="component" value="Unassembled WGS sequence"/>
</dbReference>
<dbReference type="AlphaFoldDB" id="A0A0R2G087"/>
<evidence type="ECO:0000313" key="4">
    <source>
        <dbReference type="Proteomes" id="UP000051751"/>
    </source>
</evidence>
<dbReference type="STRING" id="81857.IV38_GL000174"/>
<protein>
    <submittedName>
        <fullName evidence="2">Uncharacterized protein</fullName>
    </submittedName>
</protein>
<dbReference type="RefSeq" id="WP_057768769.1">
    <property type="nucleotide sequence ID" value="NZ_JQAT01000001.1"/>
</dbReference>
<sequence>MNEFDSDTLILQYVQQHPESVRTELNQYENVITFTLSDLVLFPDGQELFPPMRLHVRRLPTQYVARNYGLLSYFYKRITNKDLGHFGEIWMTTAHLTDRHALLVELSFE</sequence>
<evidence type="ECO:0000313" key="3">
    <source>
        <dbReference type="Proteomes" id="UP000051645"/>
    </source>
</evidence>
<dbReference type="EMBL" id="JQAT01000001">
    <property type="protein sequence ID" value="KRN29292.1"/>
    <property type="molecule type" value="Genomic_DNA"/>
</dbReference>
<organism evidence="2 3">
    <name type="scientific">Lactobacillus selangorensis</name>
    <dbReference type="NCBI Taxonomy" id="81857"/>
    <lineage>
        <taxon>Bacteria</taxon>
        <taxon>Bacillati</taxon>
        <taxon>Bacillota</taxon>
        <taxon>Bacilli</taxon>
        <taxon>Lactobacillales</taxon>
        <taxon>Lactobacillaceae</taxon>
        <taxon>Lactobacillus</taxon>
    </lineage>
</organism>
<reference evidence="3 4" key="1">
    <citation type="journal article" date="2015" name="Genome Announc.">
        <title>Expanding the biotechnology potential of lactobacilli through comparative genomics of 213 strains and associated genera.</title>
        <authorList>
            <person name="Sun Z."/>
            <person name="Harris H.M."/>
            <person name="McCann A."/>
            <person name="Guo C."/>
            <person name="Argimon S."/>
            <person name="Zhang W."/>
            <person name="Yang X."/>
            <person name="Jeffery I.B."/>
            <person name="Cooney J.C."/>
            <person name="Kagawa T.F."/>
            <person name="Liu W."/>
            <person name="Song Y."/>
            <person name="Salvetti E."/>
            <person name="Wrobel A."/>
            <person name="Rasinkangas P."/>
            <person name="Parkhill J."/>
            <person name="Rea M.C."/>
            <person name="O'Sullivan O."/>
            <person name="Ritari J."/>
            <person name="Douillard F.P."/>
            <person name="Paul Ross R."/>
            <person name="Yang R."/>
            <person name="Briner A.E."/>
            <person name="Felis G.E."/>
            <person name="de Vos W.M."/>
            <person name="Barrangou R."/>
            <person name="Klaenhammer T.R."/>
            <person name="Caufield P.W."/>
            <person name="Cui Y."/>
            <person name="Zhang H."/>
            <person name="O'Toole P.W."/>
        </authorList>
    </citation>
    <scope>NUCLEOTIDE SEQUENCE [LARGE SCALE GENOMIC DNA]</scope>
    <source>
        <strain evidence="1 4">ATCC BAA-66</strain>
        <strain evidence="2 3">DSM 13344</strain>
    </source>
</reference>
<accession>A0A0R2G087</accession>
<gene>
    <name evidence="1" type="ORF">IV38_GL000174</name>
    <name evidence="2" type="ORF">IV40_GL000495</name>
</gene>